<sequence length="83" mass="8836">MAADAGALYLALWWGIKNDSKNQAADRSFESALGALIVFLAIAAAVVVYYRTKGQKAVVKGILWGIAPIIGLVLSLLYVLIIS</sequence>
<dbReference type="RefSeq" id="WP_151080569.1">
    <property type="nucleotide sequence ID" value="NZ_CP047647.1"/>
</dbReference>
<proteinExistence type="predicted"/>
<comment type="caution">
    <text evidence="1">The sequence shown here is derived from an EMBL/GenBank/DDBJ whole genome shotgun (WGS) entry which is preliminary data.</text>
</comment>
<organism evidence="1 2">
    <name type="scientific">Hymenobacter busanensis</name>
    <dbReference type="NCBI Taxonomy" id="2607656"/>
    <lineage>
        <taxon>Bacteria</taxon>
        <taxon>Pseudomonadati</taxon>
        <taxon>Bacteroidota</taxon>
        <taxon>Cytophagia</taxon>
        <taxon>Cytophagales</taxon>
        <taxon>Hymenobacteraceae</taxon>
        <taxon>Hymenobacter</taxon>
    </lineage>
</organism>
<keyword evidence="2" id="KW-1185">Reference proteome</keyword>
<reference evidence="1 2" key="1">
    <citation type="submission" date="2019-09" db="EMBL/GenBank/DDBJ databases">
        <title>Genome sequence of Hymenobacter sp. M3.</title>
        <authorList>
            <person name="Srinivasan S."/>
        </authorList>
    </citation>
    <scope>NUCLEOTIDE SEQUENCE [LARGE SCALE GENOMIC DNA]</scope>
    <source>
        <strain evidence="1 2">M3</strain>
    </source>
</reference>
<dbReference type="EMBL" id="VTWU01000008">
    <property type="protein sequence ID" value="KAA9325858.1"/>
    <property type="molecule type" value="Genomic_DNA"/>
</dbReference>
<evidence type="ECO:0000313" key="1">
    <source>
        <dbReference type="EMBL" id="KAA9325858.1"/>
    </source>
</evidence>
<dbReference type="AlphaFoldDB" id="A0A7L4ZVQ9"/>
<protein>
    <submittedName>
        <fullName evidence="1">Uncharacterized protein</fullName>
    </submittedName>
</protein>
<gene>
    <name evidence="1" type="ORF">F0P96_19010</name>
</gene>
<name>A0A7L4ZVQ9_9BACT</name>
<evidence type="ECO:0000313" key="2">
    <source>
        <dbReference type="Proteomes" id="UP000326380"/>
    </source>
</evidence>
<dbReference type="Proteomes" id="UP000326380">
    <property type="component" value="Unassembled WGS sequence"/>
</dbReference>
<accession>A0A7L4ZVQ9</accession>